<evidence type="ECO:0000256" key="9">
    <source>
        <dbReference type="SAM" id="MobiDB-lite"/>
    </source>
</evidence>
<comment type="catalytic activity">
    <reaction evidence="7">
        <text>Preferential cleavage: (Ac)2-L-Lys-D-Ala-|-D-Ala. Also transpeptidation of peptidyl-alanyl moieties that are N-acyl substituents of D-alanine.</text>
        <dbReference type="EC" id="3.4.16.4"/>
    </reaction>
</comment>
<dbReference type="SUPFAM" id="SSF56601">
    <property type="entry name" value="beta-lactamase/transpeptidase-like"/>
    <property type="match status" value="1"/>
</dbReference>
<dbReference type="Gene3D" id="1.10.3810.10">
    <property type="entry name" value="Biosynthetic peptidoglycan transglycosylase-like"/>
    <property type="match status" value="1"/>
</dbReference>
<feature type="domain" description="Glycosyl transferase family 51" evidence="12">
    <location>
        <begin position="103"/>
        <end position="279"/>
    </location>
</feature>
<evidence type="ECO:0000313" key="14">
    <source>
        <dbReference type="Proteomes" id="UP000830835"/>
    </source>
</evidence>
<dbReference type="NCBIfam" id="TIGR02074">
    <property type="entry name" value="PBP_1a_fam"/>
    <property type="match status" value="1"/>
</dbReference>
<evidence type="ECO:0000256" key="4">
    <source>
        <dbReference type="ARBA" id="ARBA00022679"/>
    </source>
</evidence>
<evidence type="ECO:0000313" key="13">
    <source>
        <dbReference type="EMBL" id="MCJ2541748.1"/>
    </source>
</evidence>
<keyword evidence="4" id="KW-0808">Transferase</keyword>
<evidence type="ECO:0000259" key="11">
    <source>
        <dbReference type="Pfam" id="PF00905"/>
    </source>
</evidence>
<keyword evidence="6" id="KW-0511">Multifunctional enzyme</keyword>
<dbReference type="Proteomes" id="UP000830835">
    <property type="component" value="Unassembled WGS sequence"/>
</dbReference>
<accession>A0ABT0C7H9</accession>
<keyword evidence="10" id="KW-0812">Transmembrane</keyword>
<evidence type="ECO:0000256" key="6">
    <source>
        <dbReference type="ARBA" id="ARBA00023268"/>
    </source>
</evidence>
<evidence type="ECO:0000256" key="8">
    <source>
        <dbReference type="ARBA" id="ARBA00049902"/>
    </source>
</evidence>
<dbReference type="Gene3D" id="3.40.710.10">
    <property type="entry name" value="DD-peptidase/beta-lactamase superfamily"/>
    <property type="match status" value="1"/>
</dbReference>
<dbReference type="InterPro" id="IPR036950">
    <property type="entry name" value="PBP_transglycosylase"/>
</dbReference>
<dbReference type="PANTHER" id="PTHR32282">
    <property type="entry name" value="BINDING PROTEIN TRANSPEPTIDASE, PUTATIVE-RELATED"/>
    <property type="match status" value="1"/>
</dbReference>
<keyword evidence="3" id="KW-0328">Glycosyltransferase</keyword>
<dbReference type="InterPro" id="IPR001460">
    <property type="entry name" value="PCN-bd_Tpept"/>
</dbReference>
<evidence type="ECO:0000256" key="3">
    <source>
        <dbReference type="ARBA" id="ARBA00022676"/>
    </source>
</evidence>
<sequence length="661" mass="71156">MAYSRKQSVPWAKDPASGRLPSRPTPGARFNGQAEYSPPPRPSLLAQVGGVVGNLLLGSLLLGSTATAAGLVGLAISFRNLPDVHQLRDYVPIATTHIVDIRGEPIASLHGEANREVISVEEVSPEMKKALLAIEDSHFYTHQGINPISLGRVILGSVEGGLGSAGGGSTLTMQLVKNLFLTPERSLSRKVAEAVLAVRMEQVFSKDEILEMYLNQVYWGHNLYGIQTAARSYFNKNAAELNLAESAMLAGILPAPETLSPFRNLEGAKRRQRLVLDRLVELNWITPEEAQAARDQELTLGRITSFQSNAPAVTDAIEAEIRRRYGEQALVQGGLRIQSTIDLRLQRIAQRIVNEDGPRIGAARRANQMALAAVDPRTGYVKAIVGGINAQRGQFNRATQAFRQTGSTFKPYVFYTALATGRYSPGSILEDTPITYPGSPPYSPKNYDNTFYGPLSFARALELSRNVPTVKLADDVGIRNVIAAAQATGISAEMFPNLATALGSASISPLEMAASYAVFANGGHALEPTLLAQVVDRNGQILFEAKPSLEQVLDPWSVAVLNQILKGVVTGGTGTAARLDDGRPVAGKTGTTSDFRDAWFIGYVPQLSTAIWIGNDDNSPMLAGTAGGAFVAPTWKRFMTEALEGIPAQDFPSPNQFARPR</sequence>
<organism evidence="13 14">
    <name type="scientific">Thermostichus vulcanus str. 'Rupite'</name>
    <dbReference type="NCBI Taxonomy" id="2813851"/>
    <lineage>
        <taxon>Bacteria</taxon>
        <taxon>Bacillati</taxon>
        <taxon>Cyanobacteriota</taxon>
        <taxon>Cyanophyceae</taxon>
        <taxon>Thermostichales</taxon>
        <taxon>Thermostichaceae</taxon>
        <taxon>Thermostichus</taxon>
    </lineage>
</organism>
<dbReference type="SUPFAM" id="SSF53955">
    <property type="entry name" value="Lysozyme-like"/>
    <property type="match status" value="1"/>
</dbReference>
<keyword evidence="10" id="KW-0472">Membrane</keyword>
<feature type="region of interest" description="Disordered" evidence="9">
    <location>
        <begin position="1"/>
        <end position="39"/>
    </location>
</feature>
<keyword evidence="5" id="KW-0378">Hydrolase</keyword>
<dbReference type="InterPro" id="IPR023346">
    <property type="entry name" value="Lysozyme-like_dom_sf"/>
</dbReference>
<reference evidence="13" key="1">
    <citation type="submission" date="2021-02" db="EMBL/GenBank/DDBJ databases">
        <title>The CRISPR/cas machinery reduction and long-range gene transfer in the hot spring cyanobacterium Synechococcus.</title>
        <authorList>
            <person name="Dvorak P."/>
            <person name="Jahodarova E."/>
            <person name="Hasler P."/>
            <person name="Poulickova A."/>
        </authorList>
    </citation>
    <scope>NUCLEOTIDE SEQUENCE</scope>
    <source>
        <strain evidence="13">Rupite</strain>
    </source>
</reference>
<keyword evidence="14" id="KW-1185">Reference proteome</keyword>
<comment type="caution">
    <text evidence="13">The sequence shown here is derived from an EMBL/GenBank/DDBJ whole genome shotgun (WGS) entry which is preliminary data.</text>
</comment>
<proteinExistence type="predicted"/>
<evidence type="ECO:0000256" key="1">
    <source>
        <dbReference type="ARBA" id="ARBA00022645"/>
    </source>
</evidence>
<dbReference type="RefSeq" id="WP_244348915.1">
    <property type="nucleotide sequence ID" value="NZ_JAFIRA010000003.1"/>
</dbReference>
<keyword evidence="1" id="KW-0121">Carboxypeptidase</keyword>
<comment type="catalytic activity">
    <reaction evidence="8">
        <text>[GlcNAc-(1-&gt;4)-Mur2Ac(oyl-L-Ala-gamma-D-Glu-L-Lys-D-Ala-D-Ala)](n)-di-trans,octa-cis-undecaprenyl diphosphate + beta-D-GlcNAc-(1-&gt;4)-Mur2Ac(oyl-L-Ala-gamma-D-Glu-L-Lys-D-Ala-D-Ala)-di-trans,octa-cis-undecaprenyl diphosphate = [GlcNAc-(1-&gt;4)-Mur2Ac(oyl-L-Ala-gamma-D-Glu-L-Lys-D-Ala-D-Ala)](n+1)-di-trans,octa-cis-undecaprenyl diphosphate + di-trans,octa-cis-undecaprenyl diphosphate + H(+)</text>
        <dbReference type="Rhea" id="RHEA:23708"/>
        <dbReference type="Rhea" id="RHEA-COMP:9602"/>
        <dbReference type="Rhea" id="RHEA-COMP:9603"/>
        <dbReference type="ChEBI" id="CHEBI:15378"/>
        <dbReference type="ChEBI" id="CHEBI:58405"/>
        <dbReference type="ChEBI" id="CHEBI:60033"/>
        <dbReference type="ChEBI" id="CHEBI:78435"/>
        <dbReference type="EC" id="2.4.99.28"/>
    </reaction>
</comment>
<evidence type="ECO:0000256" key="2">
    <source>
        <dbReference type="ARBA" id="ARBA00022670"/>
    </source>
</evidence>
<dbReference type="Pfam" id="PF00912">
    <property type="entry name" value="Transgly"/>
    <property type="match status" value="1"/>
</dbReference>
<dbReference type="Pfam" id="PF00905">
    <property type="entry name" value="Transpeptidase"/>
    <property type="match status" value="1"/>
</dbReference>
<dbReference type="InterPro" id="IPR012338">
    <property type="entry name" value="Beta-lactam/transpept-like"/>
</dbReference>
<feature type="domain" description="Penicillin-binding protein transpeptidase" evidence="11">
    <location>
        <begin position="370"/>
        <end position="609"/>
    </location>
</feature>
<feature type="transmembrane region" description="Helical" evidence="10">
    <location>
        <begin position="55"/>
        <end position="78"/>
    </location>
</feature>
<name>A0ABT0C7H9_THEVL</name>
<evidence type="ECO:0000256" key="5">
    <source>
        <dbReference type="ARBA" id="ARBA00022801"/>
    </source>
</evidence>
<protein>
    <submittedName>
        <fullName evidence="13">PBP1A family penicillin-binding protein</fullName>
    </submittedName>
</protein>
<evidence type="ECO:0000259" key="12">
    <source>
        <dbReference type="Pfam" id="PF00912"/>
    </source>
</evidence>
<evidence type="ECO:0000256" key="10">
    <source>
        <dbReference type="SAM" id="Phobius"/>
    </source>
</evidence>
<evidence type="ECO:0000256" key="7">
    <source>
        <dbReference type="ARBA" id="ARBA00034000"/>
    </source>
</evidence>
<keyword evidence="10" id="KW-1133">Transmembrane helix</keyword>
<keyword evidence="2" id="KW-0645">Protease</keyword>
<dbReference type="InterPro" id="IPR001264">
    <property type="entry name" value="Glyco_trans_51"/>
</dbReference>
<gene>
    <name evidence="13" type="ORF">JX360_02320</name>
</gene>
<dbReference type="InterPro" id="IPR050396">
    <property type="entry name" value="Glycosyltr_51/Transpeptidase"/>
</dbReference>
<dbReference type="PANTHER" id="PTHR32282:SF33">
    <property type="entry name" value="PEPTIDOGLYCAN GLYCOSYLTRANSFERASE"/>
    <property type="match status" value="1"/>
</dbReference>
<dbReference type="EMBL" id="JAFIRA010000003">
    <property type="protein sequence ID" value="MCJ2541748.1"/>
    <property type="molecule type" value="Genomic_DNA"/>
</dbReference>